<dbReference type="Gene3D" id="3.15.10.30">
    <property type="entry name" value="Haemolymph juvenile hormone binding protein"/>
    <property type="match status" value="1"/>
</dbReference>
<protein>
    <submittedName>
        <fullName evidence="2">Uncharacterized protein</fullName>
    </submittedName>
</protein>
<evidence type="ECO:0000256" key="1">
    <source>
        <dbReference type="SAM" id="SignalP"/>
    </source>
</evidence>
<keyword evidence="3" id="KW-1185">Reference proteome</keyword>
<gene>
    <name evidence="2" type="ORF">PMACD_LOCUS7061</name>
</gene>
<evidence type="ECO:0000313" key="2">
    <source>
        <dbReference type="EMBL" id="CAF4851125.1"/>
    </source>
</evidence>
<dbReference type="EMBL" id="CAJOBZ010000016">
    <property type="protein sequence ID" value="CAF4851125.1"/>
    <property type="molecule type" value="Genomic_DNA"/>
</dbReference>
<dbReference type="SMART" id="SM00700">
    <property type="entry name" value="JHBP"/>
    <property type="match status" value="1"/>
</dbReference>
<proteinExistence type="predicted"/>
<dbReference type="GO" id="GO:0005615">
    <property type="term" value="C:extracellular space"/>
    <property type="evidence" value="ECO:0007669"/>
    <property type="project" value="TreeGrafter"/>
</dbReference>
<feature type="chain" id="PRO_5032317777" evidence="1">
    <location>
        <begin position="21"/>
        <end position="240"/>
    </location>
</feature>
<dbReference type="InterPro" id="IPR010562">
    <property type="entry name" value="Haemolymph_juvenile_hormone-bd"/>
</dbReference>
<evidence type="ECO:0000313" key="3">
    <source>
        <dbReference type="Proteomes" id="UP000663880"/>
    </source>
</evidence>
<dbReference type="PANTHER" id="PTHR11008:SF32">
    <property type="entry name" value="CIRCADIAN CLOCK-CONTROLLED PROTEIN DAYWAKE-RELATED"/>
    <property type="match status" value="1"/>
</dbReference>
<keyword evidence="1" id="KW-0732">Signal</keyword>
<dbReference type="PANTHER" id="PTHR11008">
    <property type="entry name" value="PROTEIN TAKEOUT-LIKE PROTEIN"/>
    <property type="match status" value="1"/>
</dbReference>
<comment type="caution">
    <text evidence="2">The sequence shown here is derived from an EMBL/GenBank/DDBJ whole genome shotgun (WGS) entry which is preliminary data.</text>
</comment>
<accession>A0A821S940</accession>
<feature type="signal peptide" evidence="1">
    <location>
        <begin position="1"/>
        <end position="20"/>
    </location>
</feature>
<dbReference type="Pfam" id="PF06585">
    <property type="entry name" value="JHBP"/>
    <property type="match status" value="1"/>
</dbReference>
<reference evidence="2" key="1">
    <citation type="submission" date="2021-02" db="EMBL/GenBank/DDBJ databases">
        <authorList>
            <person name="Steward A R."/>
        </authorList>
    </citation>
    <scope>NUCLEOTIDE SEQUENCE</scope>
</reference>
<dbReference type="InterPro" id="IPR038606">
    <property type="entry name" value="To_sf"/>
</dbReference>
<dbReference type="OrthoDB" id="6852572at2759"/>
<organism evidence="2 3">
    <name type="scientific">Pieris macdunnoughi</name>
    <dbReference type="NCBI Taxonomy" id="345717"/>
    <lineage>
        <taxon>Eukaryota</taxon>
        <taxon>Metazoa</taxon>
        <taxon>Ecdysozoa</taxon>
        <taxon>Arthropoda</taxon>
        <taxon>Hexapoda</taxon>
        <taxon>Insecta</taxon>
        <taxon>Pterygota</taxon>
        <taxon>Neoptera</taxon>
        <taxon>Endopterygota</taxon>
        <taxon>Lepidoptera</taxon>
        <taxon>Glossata</taxon>
        <taxon>Ditrysia</taxon>
        <taxon>Papilionoidea</taxon>
        <taxon>Pieridae</taxon>
        <taxon>Pierinae</taxon>
        <taxon>Pieris</taxon>
    </lineage>
</organism>
<dbReference type="AlphaFoldDB" id="A0A821S940"/>
<name>A0A821S940_9NEOP</name>
<dbReference type="Proteomes" id="UP000663880">
    <property type="component" value="Unassembled WGS sequence"/>
</dbReference>
<sequence>MFSIFEILALTILFASVAQSDIFSPCHLNDLACVATSINNALPQLLSENKALGVETSDPLKVDMIEGDMSGIKFKFFSPITTGFKNCVAKNVKINLDTLTIHLELDCPNLETTGKYDIAGRLITLPIEGKGDFKISAGSYNIIIDGDLETVVGDDNKAYLSIKSFKLKNEATAPISFDFKHLFNGQKDLANDALTFANQNWKKVSGLLQEPIWNNNMKKIISNINKYLMTEPLDKLFLSS</sequence>